<dbReference type="Gene3D" id="3.40.50.12780">
    <property type="entry name" value="N-terminal domain of ligase-like"/>
    <property type="match status" value="2"/>
</dbReference>
<protein>
    <recommendedName>
        <fullName evidence="8">4-coumarate--CoA ligase</fullName>
    </recommendedName>
</protein>
<feature type="domain" description="AMP-dependent synthetase/ligase" evidence="4">
    <location>
        <begin position="197"/>
        <end position="345"/>
    </location>
</feature>
<proteinExistence type="inferred from homology"/>
<reference evidence="6" key="1">
    <citation type="submission" date="2024-02" db="EMBL/GenBank/DDBJ databases">
        <authorList>
            <consortium name="ELIXIR-Norway"/>
            <consortium name="Elixir Norway"/>
        </authorList>
    </citation>
    <scope>NUCLEOTIDE SEQUENCE</scope>
</reference>
<evidence type="ECO:0000256" key="2">
    <source>
        <dbReference type="SAM" id="MobiDB-lite"/>
    </source>
</evidence>
<name>A0ABP0W790_9BRYO</name>
<keyword evidence="3" id="KW-0732">Signal</keyword>
<dbReference type="EMBL" id="OZ020110">
    <property type="protein sequence ID" value="CAK9262672.1"/>
    <property type="molecule type" value="Genomic_DNA"/>
</dbReference>
<keyword evidence="7" id="KW-1185">Reference proteome</keyword>
<dbReference type="InterPro" id="IPR045851">
    <property type="entry name" value="AMP-bd_C_sf"/>
</dbReference>
<dbReference type="PROSITE" id="PS00455">
    <property type="entry name" value="AMP_BINDING"/>
    <property type="match status" value="1"/>
</dbReference>
<evidence type="ECO:0000256" key="1">
    <source>
        <dbReference type="ARBA" id="ARBA00006432"/>
    </source>
</evidence>
<accession>A0ABP0W790</accession>
<dbReference type="InterPro" id="IPR025110">
    <property type="entry name" value="AMP-bd_C"/>
</dbReference>
<evidence type="ECO:0000313" key="7">
    <source>
        <dbReference type="Proteomes" id="UP001497444"/>
    </source>
</evidence>
<evidence type="ECO:0000313" key="6">
    <source>
        <dbReference type="EMBL" id="CAK9262672.1"/>
    </source>
</evidence>
<dbReference type="Gene3D" id="3.30.300.30">
    <property type="match status" value="1"/>
</dbReference>
<dbReference type="PANTHER" id="PTHR43201">
    <property type="entry name" value="ACYL-COA SYNTHETASE"/>
    <property type="match status" value="1"/>
</dbReference>
<evidence type="ECO:0000259" key="5">
    <source>
        <dbReference type="Pfam" id="PF13193"/>
    </source>
</evidence>
<feature type="domain" description="AMP-binding enzyme C-terminal" evidence="5">
    <location>
        <begin position="517"/>
        <end position="602"/>
    </location>
</feature>
<dbReference type="InterPro" id="IPR000873">
    <property type="entry name" value="AMP-dep_synth/lig_dom"/>
</dbReference>
<organism evidence="6 7">
    <name type="scientific">Sphagnum jensenii</name>
    <dbReference type="NCBI Taxonomy" id="128206"/>
    <lineage>
        <taxon>Eukaryota</taxon>
        <taxon>Viridiplantae</taxon>
        <taxon>Streptophyta</taxon>
        <taxon>Embryophyta</taxon>
        <taxon>Bryophyta</taxon>
        <taxon>Sphagnophytina</taxon>
        <taxon>Sphagnopsida</taxon>
        <taxon>Sphagnales</taxon>
        <taxon>Sphagnaceae</taxon>
        <taxon>Sphagnum</taxon>
    </lineage>
</organism>
<feature type="region of interest" description="Disordered" evidence="2">
    <location>
        <begin position="153"/>
        <end position="175"/>
    </location>
</feature>
<dbReference type="SUPFAM" id="SSF56801">
    <property type="entry name" value="Acetyl-CoA synthetase-like"/>
    <property type="match status" value="1"/>
</dbReference>
<dbReference type="Proteomes" id="UP001497444">
    <property type="component" value="Chromosome 15"/>
</dbReference>
<dbReference type="InterPro" id="IPR020845">
    <property type="entry name" value="AMP-binding_CS"/>
</dbReference>
<dbReference type="CDD" id="cd05941">
    <property type="entry name" value="MCS"/>
    <property type="match status" value="1"/>
</dbReference>
<comment type="similarity">
    <text evidence="1">Belongs to the ATP-dependent AMP-binding enzyme family.</text>
</comment>
<gene>
    <name evidence="6" type="ORF">CSSPJE1EN1_LOCUS8150</name>
</gene>
<evidence type="ECO:0000259" key="4">
    <source>
        <dbReference type="Pfam" id="PF00501"/>
    </source>
</evidence>
<feature type="chain" id="PRO_5047514928" description="4-coumarate--CoA ligase" evidence="3">
    <location>
        <begin position="26"/>
        <end position="619"/>
    </location>
</feature>
<dbReference type="PANTHER" id="PTHR43201:SF8">
    <property type="entry name" value="ACYL-COA SYNTHETASE FAMILY MEMBER 3"/>
    <property type="match status" value="1"/>
</dbReference>
<evidence type="ECO:0000256" key="3">
    <source>
        <dbReference type="SAM" id="SignalP"/>
    </source>
</evidence>
<feature type="signal peptide" evidence="3">
    <location>
        <begin position="1"/>
        <end position="25"/>
    </location>
</feature>
<dbReference type="Pfam" id="PF13193">
    <property type="entry name" value="AMP-binding_C"/>
    <property type="match status" value="1"/>
</dbReference>
<dbReference type="InterPro" id="IPR042099">
    <property type="entry name" value="ANL_N_sf"/>
</dbReference>
<evidence type="ECO:0008006" key="8">
    <source>
        <dbReference type="Google" id="ProtNLM"/>
    </source>
</evidence>
<sequence>MSWSLGFKGTTTLLWQLCLHQTVSAATAAAAVGGGGGGGGGGGLSPRNHKFLKSLGLHVWYASSSSSCSSSSSTELEKNKNKNREDFEVLKIGVKLRTAQEALGAIAISSEHKNYSYSQLLRASFQLSSSLQSLPDVKHTSCTADECHNAAAKHGHRVDDEEELQAALQQRHDNDEESQANYETLVLRKKSLKSFRSGGGMKGARVGIIAKPSAEFVAGLWATWLSGAVAVPLALNYPETELLHILIDADVSFVLGTKDYQLLLEQIAQKHDVHFCLLPSISSLENGLQNEEEMEDSVSFDELLAKVQMISSALEGDQSALIVYTSGTTGKPKGVVHTHASIGSQVSHLCVVPTMYVRLLQGFNTMDTEAQKACSFAARNLRLMMCGSSALPQPVMEKWESVTGHCLLERYGMTEFGMAISNPLNGERRPGYVGKPFPGVEVRIAADETGVGELYVKSPGMFSEYWRQPEVTKNAFTEDGFFGTGDTATMEDDYIRILGRTSVDIVKSGGFKISTLEIEAVLLQHPAIAECVVMGTPDKDYGEIVVAIIVPCKEQIAGSAAVHEPVLTLKALQRWAHNLLAPYKIPQQLQVWESLPRNVMGKVNKKELKLLFSKTATKV</sequence>
<dbReference type="Pfam" id="PF00501">
    <property type="entry name" value="AMP-binding"/>
    <property type="match status" value="1"/>
</dbReference>